<organism evidence="1 2">
    <name type="scientific">Melissococcus plutonius</name>
    <dbReference type="NCBI Taxonomy" id="33970"/>
    <lineage>
        <taxon>Bacteria</taxon>
        <taxon>Bacillati</taxon>
        <taxon>Bacillota</taxon>
        <taxon>Bacilli</taxon>
        <taxon>Lactobacillales</taxon>
        <taxon>Enterococcaceae</taxon>
        <taxon>Melissococcus</taxon>
    </lineage>
</organism>
<gene>
    <name evidence="1" type="ORF">DAT561_0721</name>
</gene>
<dbReference type="AlphaFoldDB" id="A0A2Z5Y247"/>
<dbReference type="EMBL" id="AP018492">
    <property type="protein sequence ID" value="BBC60840.1"/>
    <property type="molecule type" value="Genomic_DNA"/>
</dbReference>
<accession>A0A2Z5Y247</accession>
<evidence type="ECO:0000313" key="2">
    <source>
        <dbReference type="Proteomes" id="UP000269226"/>
    </source>
</evidence>
<reference evidence="1 2" key="1">
    <citation type="submission" date="2018-01" db="EMBL/GenBank/DDBJ databases">
        <title>Whole genome sequence of Melissococcus plutonius DAT561.</title>
        <authorList>
            <person name="Okumura K."/>
            <person name="Takamatsu D."/>
            <person name="Okura M."/>
        </authorList>
    </citation>
    <scope>NUCLEOTIDE SEQUENCE [LARGE SCALE GENOMIC DNA]</scope>
    <source>
        <strain evidence="1 2">DAT561</strain>
    </source>
</reference>
<proteinExistence type="predicted"/>
<dbReference type="Proteomes" id="UP000269226">
    <property type="component" value="Chromosome"/>
</dbReference>
<name>A0A2Z5Y247_9ENTE</name>
<sequence>MSKCLIFCLLFLVFFQEWLTLKIAFDIIEQEQYFIDDHLYHK</sequence>
<protein>
    <submittedName>
        <fullName evidence="1">Uncharacterized protein</fullName>
    </submittedName>
</protein>
<evidence type="ECO:0000313" key="1">
    <source>
        <dbReference type="EMBL" id="BBC60840.1"/>
    </source>
</evidence>